<keyword evidence="3" id="KW-1185">Reference proteome</keyword>
<protein>
    <submittedName>
        <fullName evidence="2">Uncharacterized protein</fullName>
    </submittedName>
</protein>
<dbReference type="PANTHER" id="PTHR38899">
    <property type="entry name" value="DOMAIN OOKINETE PROTEIN, PUTATIVE-RELATED"/>
    <property type="match status" value="1"/>
</dbReference>
<dbReference type="OrthoDB" id="166018at2759"/>
<organism evidence="2 3">
    <name type="scientific">Polarella glacialis</name>
    <name type="common">Dinoflagellate</name>
    <dbReference type="NCBI Taxonomy" id="89957"/>
    <lineage>
        <taxon>Eukaryota</taxon>
        <taxon>Sar</taxon>
        <taxon>Alveolata</taxon>
        <taxon>Dinophyceae</taxon>
        <taxon>Suessiales</taxon>
        <taxon>Suessiaceae</taxon>
        <taxon>Polarella</taxon>
    </lineage>
</organism>
<dbReference type="PANTHER" id="PTHR38899:SF1">
    <property type="entry name" value="PROTEIN KINASE"/>
    <property type="match status" value="1"/>
</dbReference>
<dbReference type="AlphaFoldDB" id="A0A813FSU8"/>
<dbReference type="EMBL" id="CAJNNV010025259">
    <property type="protein sequence ID" value="CAE8613447.1"/>
    <property type="molecule type" value="Genomic_DNA"/>
</dbReference>
<evidence type="ECO:0000313" key="2">
    <source>
        <dbReference type="EMBL" id="CAE8613447.1"/>
    </source>
</evidence>
<feature type="region of interest" description="Disordered" evidence="1">
    <location>
        <begin position="1"/>
        <end position="26"/>
    </location>
</feature>
<feature type="compositionally biased region" description="Basic and acidic residues" evidence="1">
    <location>
        <begin position="7"/>
        <end position="25"/>
    </location>
</feature>
<proteinExistence type="predicted"/>
<dbReference type="Proteomes" id="UP000654075">
    <property type="component" value="Unassembled WGS sequence"/>
</dbReference>
<sequence>MDLPSDEEARVEEGSPRSDPSDPKSKYLWKLGVAGQRQKEAVWQPREERPPTHTTLIIFDWDDTLLCTSAFNTDKPPTKQSLAALAVDAENLLSLAKTLGTVMIISNATSSWVHQSCRKYLPSLAKCIESVEIVSARDKFEKSFPDNPAQWKMEAFCEVKENSQTIANLVALGDSPAEMEALHVLAKLYRISYTKTIKFKERPTCKELRDELRLVQEKLQTITCAVKNYDIRLQRVLREGEGSPTPTGERPISP</sequence>
<reference evidence="2" key="1">
    <citation type="submission" date="2021-02" db="EMBL/GenBank/DDBJ databases">
        <authorList>
            <person name="Dougan E. K."/>
            <person name="Rhodes N."/>
            <person name="Thang M."/>
            <person name="Chan C."/>
        </authorList>
    </citation>
    <scope>NUCLEOTIDE SEQUENCE</scope>
</reference>
<accession>A0A813FSU8</accession>
<name>A0A813FSU8_POLGL</name>
<dbReference type="CDD" id="cd01427">
    <property type="entry name" value="HAD_like"/>
    <property type="match status" value="1"/>
</dbReference>
<gene>
    <name evidence="2" type="ORF">PGLA1383_LOCUS31214</name>
</gene>
<comment type="caution">
    <text evidence="2">The sequence shown here is derived from an EMBL/GenBank/DDBJ whole genome shotgun (WGS) entry which is preliminary data.</text>
</comment>
<evidence type="ECO:0000256" key="1">
    <source>
        <dbReference type="SAM" id="MobiDB-lite"/>
    </source>
</evidence>
<evidence type="ECO:0000313" key="3">
    <source>
        <dbReference type="Proteomes" id="UP000654075"/>
    </source>
</evidence>